<sequence>MKTVAVIQARMGSSRLPGKVMLPLDCVHNLERVVSRVLAAKTIDEVVVATTTHARDDIIAQCAPRFGAAVSRGDEQDVLGRMYEAACSHDADIVVRITGDCPLIPPECADAVVEKLQETGADYASNIVERTFPRGFDVEAFTMDSFERVEYHSTEPHQREHVTQLYLNDDTGEFVLANISSHEVYEKDSMQDRSDLRLTLDEAKDYELLRIVYDSVEFEEILDVEEAVSLIDEKGLTEINGDVGQKPTR</sequence>
<dbReference type="InterPro" id="IPR003329">
    <property type="entry name" value="Cytidylyl_trans"/>
</dbReference>
<dbReference type="RefSeq" id="WP_197409639.1">
    <property type="nucleotide sequence ID" value="NZ_LOPV01000008.1"/>
</dbReference>
<dbReference type="Pfam" id="PF02348">
    <property type="entry name" value="CTP_transf_3"/>
    <property type="match status" value="1"/>
</dbReference>
<dbReference type="Gene3D" id="3.90.550.10">
    <property type="entry name" value="Spore Coat Polysaccharide Biosynthesis Protein SpsA, Chain A"/>
    <property type="match status" value="1"/>
</dbReference>
<evidence type="ECO:0008006" key="3">
    <source>
        <dbReference type="Google" id="ProtNLM"/>
    </source>
</evidence>
<keyword evidence="2" id="KW-1185">Reference proteome</keyword>
<name>A0A0W1SWW3_9EURY</name>
<dbReference type="EMBL" id="LOPV01000008">
    <property type="protein sequence ID" value="KTG30924.1"/>
    <property type="molecule type" value="Genomic_DNA"/>
</dbReference>
<comment type="caution">
    <text evidence="1">The sequence shown here is derived from an EMBL/GenBank/DDBJ whole genome shotgun (WGS) entry which is preliminary data.</text>
</comment>
<organism evidence="1 2">
    <name type="scientific">Haloferax profundi</name>
    <dbReference type="NCBI Taxonomy" id="1544718"/>
    <lineage>
        <taxon>Archaea</taxon>
        <taxon>Methanobacteriati</taxon>
        <taxon>Methanobacteriota</taxon>
        <taxon>Stenosarchaea group</taxon>
        <taxon>Halobacteria</taxon>
        <taxon>Halobacteriales</taxon>
        <taxon>Haloferacaceae</taxon>
        <taxon>Haloferax</taxon>
    </lineage>
</organism>
<reference evidence="1 2" key="1">
    <citation type="submission" date="2015-12" db="EMBL/GenBank/DDBJ databases">
        <title>Haloferax profundi sp. nov. isolated from the Discovery deep brine-seawater interface in the Red Sea.</title>
        <authorList>
            <person name="Zhang G."/>
            <person name="Stingl U."/>
            <person name="Rashid M."/>
        </authorList>
    </citation>
    <scope>NUCLEOTIDE SEQUENCE [LARGE SCALE GENOMIC DNA]</scope>
    <source>
        <strain evidence="1 2">SB29</strain>
    </source>
</reference>
<accession>A0A0W1SWW3</accession>
<gene>
    <name evidence="1" type="ORF">AUR66_05565</name>
</gene>
<dbReference type="CDD" id="cd02518">
    <property type="entry name" value="GT2_SpsF"/>
    <property type="match status" value="1"/>
</dbReference>
<dbReference type="OrthoDB" id="10155at2157"/>
<dbReference type="AlphaFoldDB" id="A0A0W1SWW3"/>
<protein>
    <recommendedName>
        <fullName evidence="3">Acylneuraminate cytidylyltransferase</fullName>
    </recommendedName>
</protein>
<proteinExistence type="predicted"/>
<dbReference type="InterPro" id="IPR029044">
    <property type="entry name" value="Nucleotide-diphossugar_trans"/>
</dbReference>
<dbReference type="PANTHER" id="PTHR42866">
    <property type="entry name" value="3-DEOXY-MANNO-OCTULOSONATE CYTIDYLYLTRANSFERASE"/>
    <property type="match status" value="1"/>
</dbReference>
<dbReference type="PANTHER" id="PTHR42866:SF1">
    <property type="entry name" value="SPORE COAT POLYSACCHARIDE BIOSYNTHESIS PROTEIN SPSF"/>
    <property type="match status" value="1"/>
</dbReference>
<dbReference type="Proteomes" id="UP000053157">
    <property type="component" value="Unassembled WGS sequence"/>
</dbReference>
<dbReference type="GO" id="GO:0005829">
    <property type="term" value="C:cytosol"/>
    <property type="evidence" value="ECO:0007669"/>
    <property type="project" value="TreeGrafter"/>
</dbReference>
<evidence type="ECO:0000313" key="1">
    <source>
        <dbReference type="EMBL" id="KTG30924.1"/>
    </source>
</evidence>
<evidence type="ECO:0000313" key="2">
    <source>
        <dbReference type="Proteomes" id="UP000053157"/>
    </source>
</evidence>
<dbReference type="SUPFAM" id="SSF53448">
    <property type="entry name" value="Nucleotide-diphospho-sugar transferases"/>
    <property type="match status" value="1"/>
</dbReference>